<proteinExistence type="predicted"/>
<name>A0A0F9PM86_9ZZZZ</name>
<dbReference type="EMBL" id="LAZR01002221">
    <property type="protein sequence ID" value="KKN32890.1"/>
    <property type="molecule type" value="Genomic_DNA"/>
</dbReference>
<dbReference type="AlphaFoldDB" id="A0A0F9PM86"/>
<organism evidence="1">
    <name type="scientific">marine sediment metagenome</name>
    <dbReference type="NCBI Taxonomy" id="412755"/>
    <lineage>
        <taxon>unclassified sequences</taxon>
        <taxon>metagenomes</taxon>
        <taxon>ecological metagenomes</taxon>
    </lineage>
</organism>
<accession>A0A0F9PM86</accession>
<protein>
    <submittedName>
        <fullName evidence="1">Uncharacterized protein</fullName>
    </submittedName>
</protein>
<reference evidence="1" key="1">
    <citation type="journal article" date="2015" name="Nature">
        <title>Complex archaea that bridge the gap between prokaryotes and eukaryotes.</title>
        <authorList>
            <person name="Spang A."/>
            <person name="Saw J.H."/>
            <person name="Jorgensen S.L."/>
            <person name="Zaremba-Niedzwiedzka K."/>
            <person name="Martijn J."/>
            <person name="Lind A.E."/>
            <person name="van Eijk R."/>
            <person name="Schleper C."/>
            <person name="Guy L."/>
            <person name="Ettema T.J."/>
        </authorList>
    </citation>
    <scope>NUCLEOTIDE SEQUENCE</scope>
</reference>
<comment type="caution">
    <text evidence="1">The sequence shown here is derived from an EMBL/GenBank/DDBJ whole genome shotgun (WGS) entry which is preliminary data.</text>
</comment>
<evidence type="ECO:0000313" key="1">
    <source>
        <dbReference type="EMBL" id="KKN32890.1"/>
    </source>
</evidence>
<sequence length="41" mass="5135">MKILRKKTKLNVYLRILEDEQQILRLLVFHHFLQLFLNKIK</sequence>
<gene>
    <name evidence="1" type="ORF">LCGC14_0809160</name>
</gene>